<dbReference type="InterPro" id="IPR036388">
    <property type="entry name" value="WH-like_DNA-bd_sf"/>
</dbReference>
<dbReference type="SMART" id="SM00895">
    <property type="entry name" value="FCD"/>
    <property type="match status" value="1"/>
</dbReference>
<dbReference type="RefSeq" id="WP_008371822.1">
    <property type="nucleotide sequence ID" value="NZ_BSCI01000003.1"/>
</dbReference>
<dbReference type="Gene3D" id="1.10.10.10">
    <property type="entry name" value="Winged helix-like DNA-binding domain superfamily/Winged helix DNA-binding domain"/>
    <property type="match status" value="1"/>
</dbReference>
<dbReference type="EMBL" id="BSCI01000003">
    <property type="protein sequence ID" value="GLG86179.1"/>
    <property type="molecule type" value="Genomic_DNA"/>
</dbReference>
<dbReference type="InterPro" id="IPR000524">
    <property type="entry name" value="Tscrpt_reg_HTH_GntR"/>
</dbReference>
<evidence type="ECO:0000256" key="1">
    <source>
        <dbReference type="ARBA" id="ARBA00023015"/>
    </source>
</evidence>
<dbReference type="GO" id="GO:0003677">
    <property type="term" value="F:DNA binding"/>
    <property type="evidence" value="ECO:0007669"/>
    <property type="project" value="UniProtKB-KW"/>
</dbReference>
<evidence type="ECO:0000313" key="5">
    <source>
        <dbReference type="EMBL" id="CUN09623.1"/>
    </source>
</evidence>
<dbReference type="EMBL" id="CYXR01000023">
    <property type="protein sequence ID" value="CUN09623.1"/>
    <property type="molecule type" value="Genomic_DNA"/>
</dbReference>
<reference evidence="10 11" key="1">
    <citation type="submission" date="2015-09" db="EMBL/GenBank/DDBJ databases">
        <authorList>
            <consortium name="Pathogen Informatics"/>
        </authorList>
    </citation>
    <scope>NUCLEOTIDE SEQUENCE [LARGE SCALE GENOMIC DNA]</scope>
    <source>
        <strain evidence="6 10">2789STDY5834866</strain>
        <strain evidence="5 11">2789STDY5834962</strain>
    </source>
</reference>
<evidence type="ECO:0000313" key="12">
    <source>
        <dbReference type="Proteomes" id="UP000284579"/>
    </source>
</evidence>
<dbReference type="Proteomes" id="UP000554488">
    <property type="component" value="Unassembled WGS sequence"/>
</dbReference>
<dbReference type="SMART" id="SM00345">
    <property type="entry name" value="HTH_GNTR"/>
    <property type="match status" value="1"/>
</dbReference>
<dbReference type="InterPro" id="IPR036390">
    <property type="entry name" value="WH_DNA-bd_sf"/>
</dbReference>
<dbReference type="Proteomes" id="UP000095362">
    <property type="component" value="Unassembled WGS sequence"/>
</dbReference>
<dbReference type="AlphaFoldDB" id="A0A173U3G0"/>
<evidence type="ECO:0000313" key="6">
    <source>
        <dbReference type="EMBL" id="CUO33387.1"/>
    </source>
</evidence>
<dbReference type="Pfam" id="PF07729">
    <property type="entry name" value="FCD"/>
    <property type="match status" value="1"/>
</dbReference>
<sequence length="229" mass="27018">MAELIYRTLRENIADIIRKRIIYQELEPGQKIVEQDLAKEFKTSRAPIREALRQLENEGLIEYVRNAGCSVKEITLEESFEIYLMRANYETMAVKLMGGNVPEDTICRMEEVLEKMKKLDEEQFDQVFVYDNQMHGLLVEMTGMTRLYKAWKELNYGNIVTGFSLSTDKKRVLERQYPIHKELVDACREKNKEKICHVLSEHYMRTIRRLLKEQGLSEEDSGFSFDFLV</sequence>
<protein>
    <submittedName>
        <fullName evidence="7">GntR family transcriptional regulator</fullName>
    </submittedName>
</protein>
<dbReference type="Proteomes" id="UP000095727">
    <property type="component" value="Unassembled WGS sequence"/>
</dbReference>
<reference evidence="7" key="5">
    <citation type="submission" date="2022-09" db="EMBL/GenBank/DDBJ databases">
        <title>Draft genome sequence of Coprococcus comes strain 31264.</title>
        <authorList>
            <person name="Atsushi H."/>
            <person name="Moriya O."/>
            <person name="Mitsuo S."/>
        </authorList>
    </citation>
    <scope>NUCLEOTIDE SEQUENCE</scope>
    <source>
        <strain evidence="7">JCM 31264</strain>
    </source>
</reference>
<dbReference type="CDD" id="cd07377">
    <property type="entry name" value="WHTH_GntR"/>
    <property type="match status" value="1"/>
</dbReference>
<dbReference type="Proteomes" id="UP001145109">
    <property type="component" value="Unassembled WGS sequence"/>
</dbReference>
<dbReference type="STRING" id="410072.ERS852525_00595"/>
<evidence type="ECO:0000313" key="10">
    <source>
        <dbReference type="Proteomes" id="UP000095362"/>
    </source>
</evidence>
<dbReference type="EMBL" id="JABWDC010000013">
    <property type="protein sequence ID" value="NUN85970.1"/>
    <property type="molecule type" value="Genomic_DNA"/>
</dbReference>
<reference evidence="8 13" key="4">
    <citation type="submission" date="2020-07" db="EMBL/GenBank/DDBJ databases">
        <title>Bacterial metabolism rescues the inhibition of intestinal drug absorption by food and drug additives.</title>
        <authorList>
            <person name="Zou L."/>
            <person name="Spanogiannopoulos P."/>
            <person name="Chien H.-C."/>
            <person name="Pieper L.M."/>
            <person name="Cai W."/>
            <person name="Khuri N."/>
            <person name="Pottel J."/>
            <person name="Vora B."/>
            <person name="Ni Z."/>
            <person name="Tsakalozou E."/>
            <person name="Zhang W."/>
            <person name="Shoichet B.K."/>
            <person name="Giacomini K.M."/>
            <person name="Turnbaugh P.J."/>
        </authorList>
    </citation>
    <scope>NUCLEOTIDE SEQUENCE [LARGE SCALE GENOMIC DNA]</scope>
    <source>
        <strain evidence="8 13">F22</strain>
    </source>
</reference>
<dbReference type="Proteomes" id="UP000284579">
    <property type="component" value="Unassembled WGS sequence"/>
</dbReference>
<evidence type="ECO:0000313" key="9">
    <source>
        <dbReference type="EMBL" id="RHF84710.1"/>
    </source>
</evidence>
<dbReference type="SUPFAM" id="SSF46785">
    <property type="entry name" value="Winged helix' DNA-binding domain"/>
    <property type="match status" value="1"/>
</dbReference>
<dbReference type="PROSITE" id="PS50949">
    <property type="entry name" value="HTH_GNTR"/>
    <property type="match status" value="1"/>
</dbReference>
<reference evidence="7" key="6">
    <citation type="submission" date="2022-11" db="EMBL/GenBank/DDBJ databases">
        <title>Draft genome sequence of Coprococcus comes strain 31264.</title>
        <authorList>
            <person name="Hisatomi A."/>
            <person name="Ohkuma M."/>
            <person name="Sakamoto M."/>
        </authorList>
    </citation>
    <scope>NUCLEOTIDE SEQUENCE</scope>
    <source>
        <strain evidence="7">JCM 31264</strain>
    </source>
</reference>
<dbReference type="PANTHER" id="PTHR43537:SF24">
    <property type="entry name" value="GLUCONATE OPERON TRANSCRIPTIONAL REPRESSOR"/>
    <property type="match status" value="1"/>
</dbReference>
<evidence type="ECO:0000313" key="11">
    <source>
        <dbReference type="Proteomes" id="UP000095727"/>
    </source>
</evidence>
<keyword evidence="3" id="KW-0804">Transcription</keyword>
<dbReference type="PANTHER" id="PTHR43537">
    <property type="entry name" value="TRANSCRIPTIONAL REGULATOR, GNTR FAMILY"/>
    <property type="match status" value="1"/>
</dbReference>
<dbReference type="Pfam" id="PF00392">
    <property type="entry name" value="GntR"/>
    <property type="match status" value="1"/>
</dbReference>
<proteinExistence type="predicted"/>
<evidence type="ECO:0000313" key="13">
    <source>
        <dbReference type="Proteomes" id="UP000554488"/>
    </source>
</evidence>
<name>A0A173U3G0_9FIRM</name>
<dbReference type="PRINTS" id="PR00035">
    <property type="entry name" value="HTHGNTR"/>
</dbReference>
<dbReference type="OrthoDB" id="9781630at2"/>
<dbReference type="GeneID" id="92824165"/>
<dbReference type="SUPFAM" id="SSF48008">
    <property type="entry name" value="GntR ligand-binding domain-like"/>
    <property type="match status" value="1"/>
</dbReference>
<gene>
    <name evidence="5" type="primary">ydfH_4</name>
    <name evidence="6" type="synonym">ydfH_3</name>
    <name evidence="7" type="synonym">ygaE</name>
    <name evidence="7" type="ORF">comes_07240</name>
    <name evidence="9" type="ORF">DW656_05150</name>
    <name evidence="6" type="ORF">ERS852481_01847</name>
    <name evidence="5" type="ORF">ERS852574_02667</name>
    <name evidence="8" type="ORF">HUU93_05010</name>
</gene>
<dbReference type="Gene3D" id="1.20.120.530">
    <property type="entry name" value="GntR ligand-binding domain-like"/>
    <property type="match status" value="1"/>
</dbReference>
<evidence type="ECO:0000256" key="2">
    <source>
        <dbReference type="ARBA" id="ARBA00023125"/>
    </source>
</evidence>
<organism evidence="5 11">
    <name type="scientific">Coprococcus comes</name>
    <dbReference type="NCBI Taxonomy" id="410072"/>
    <lineage>
        <taxon>Bacteria</taxon>
        <taxon>Bacillati</taxon>
        <taxon>Bacillota</taxon>
        <taxon>Clostridia</taxon>
        <taxon>Lachnospirales</taxon>
        <taxon>Lachnospiraceae</taxon>
        <taxon>Coprococcus</taxon>
    </lineage>
</organism>
<dbReference type="EMBL" id="QRHO01000004">
    <property type="protein sequence ID" value="RHF84710.1"/>
    <property type="molecule type" value="Genomic_DNA"/>
</dbReference>
<dbReference type="InterPro" id="IPR011711">
    <property type="entry name" value="GntR_C"/>
</dbReference>
<reference evidence="9 12" key="2">
    <citation type="submission" date="2018-08" db="EMBL/GenBank/DDBJ databases">
        <title>A genome reference for cultivated species of the human gut microbiota.</title>
        <authorList>
            <person name="Zou Y."/>
            <person name="Xue W."/>
            <person name="Luo G."/>
        </authorList>
    </citation>
    <scope>NUCLEOTIDE SEQUENCE [LARGE SCALE GENOMIC DNA]</scope>
    <source>
        <strain evidence="9 12">AM23-3</strain>
    </source>
</reference>
<dbReference type="EMBL" id="CYZK01000011">
    <property type="protein sequence ID" value="CUO33387.1"/>
    <property type="molecule type" value="Genomic_DNA"/>
</dbReference>
<evidence type="ECO:0000313" key="7">
    <source>
        <dbReference type="EMBL" id="GLG86179.1"/>
    </source>
</evidence>
<reference evidence="8 13" key="3">
    <citation type="submission" date="2020-04" db="EMBL/GenBank/DDBJ databases">
        <authorList>
            <person name="Pieper L."/>
        </authorList>
    </citation>
    <scope>NUCLEOTIDE SEQUENCE [LARGE SCALE GENOMIC DNA]</scope>
    <source>
        <strain evidence="8 13">F22</strain>
    </source>
</reference>
<dbReference type="GO" id="GO:0003700">
    <property type="term" value="F:DNA-binding transcription factor activity"/>
    <property type="evidence" value="ECO:0007669"/>
    <property type="project" value="InterPro"/>
</dbReference>
<dbReference type="InterPro" id="IPR008920">
    <property type="entry name" value="TF_FadR/GntR_C"/>
</dbReference>
<evidence type="ECO:0000313" key="8">
    <source>
        <dbReference type="EMBL" id="NUN85970.1"/>
    </source>
</evidence>
<dbReference type="PaxDb" id="410072-ERS852525_00595"/>
<evidence type="ECO:0000259" key="4">
    <source>
        <dbReference type="PROSITE" id="PS50949"/>
    </source>
</evidence>
<accession>A0A173U3G0</accession>
<keyword evidence="2" id="KW-0238">DNA-binding</keyword>
<keyword evidence="1" id="KW-0805">Transcription regulation</keyword>
<evidence type="ECO:0000256" key="3">
    <source>
        <dbReference type="ARBA" id="ARBA00023163"/>
    </source>
</evidence>
<feature type="domain" description="HTH gntR-type" evidence="4">
    <location>
        <begin position="7"/>
        <end position="74"/>
    </location>
</feature>